<reference evidence="3" key="1">
    <citation type="submission" date="2025-08" db="UniProtKB">
        <authorList>
            <consortium name="RefSeq"/>
        </authorList>
    </citation>
    <scope>IDENTIFICATION</scope>
    <source>
        <strain evidence="3">11010-0011.00</strain>
        <tissue evidence="3">Whole body</tissue>
    </source>
</reference>
<evidence type="ECO:0000313" key="3">
    <source>
        <dbReference type="RefSeq" id="XP_030384154.1"/>
    </source>
</evidence>
<proteinExistence type="predicted"/>
<dbReference type="PANTHER" id="PTHR12243:SF69">
    <property type="entry name" value="SI:CH73-59F11.3"/>
    <property type="match status" value="1"/>
</dbReference>
<dbReference type="SMART" id="SM00595">
    <property type="entry name" value="MADF"/>
    <property type="match status" value="2"/>
</dbReference>
<name>A0A6J2U742_DROLE</name>
<evidence type="ECO:0000259" key="1">
    <source>
        <dbReference type="PROSITE" id="PS51029"/>
    </source>
</evidence>
<dbReference type="OrthoDB" id="6081971at2759"/>
<dbReference type="AlphaFoldDB" id="A0A6J2U742"/>
<dbReference type="GO" id="GO:0006357">
    <property type="term" value="P:regulation of transcription by RNA polymerase II"/>
    <property type="evidence" value="ECO:0007669"/>
    <property type="project" value="TreeGrafter"/>
</dbReference>
<dbReference type="InterPro" id="IPR039353">
    <property type="entry name" value="TF_Adf1"/>
</dbReference>
<keyword evidence="2" id="KW-1185">Reference proteome</keyword>
<dbReference type="PROSITE" id="PS51029">
    <property type="entry name" value="MADF"/>
    <property type="match status" value="2"/>
</dbReference>
<organism evidence="2 3">
    <name type="scientific">Drosophila lebanonensis</name>
    <name type="common">Fruit fly</name>
    <name type="synonym">Scaptodrosophila lebanonensis</name>
    <dbReference type="NCBI Taxonomy" id="7225"/>
    <lineage>
        <taxon>Eukaryota</taxon>
        <taxon>Metazoa</taxon>
        <taxon>Ecdysozoa</taxon>
        <taxon>Arthropoda</taxon>
        <taxon>Hexapoda</taxon>
        <taxon>Insecta</taxon>
        <taxon>Pterygota</taxon>
        <taxon>Neoptera</taxon>
        <taxon>Endopterygota</taxon>
        <taxon>Diptera</taxon>
        <taxon>Brachycera</taxon>
        <taxon>Muscomorpha</taxon>
        <taxon>Ephydroidea</taxon>
        <taxon>Drosophilidae</taxon>
        <taxon>Scaptodrosophila</taxon>
    </lineage>
</organism>
<gene>
    <name evidence="3" type="primary">LOC115631523</name>
</gene>
<sequence>MSGQLDDHALVDLIESFPILYDKDSARGMQNASRKDAAWKTVSLKLGASERACITRWKSIRDRFGKEFRRFQEHPNEPTYWDMFPRLLFLKDHYKHGLVKHESLDGMKFLPKERRRRVRSRFGESEKKLEEEEEQDQESIELNQRLIELVKIHPVLYHRKQIRDSNNLSAKNDAWRLISESLEVSEELCYNRWKKLRDRFAREYRNHQINQSQPVTWRYYNNLQFLAHHYRKGVPLIIENLKRPGRPSKGQSEITEISPSSMYMGASPQVWGADYPYSSDNEELEENEERYDDPDDEIAVISDAGQVTRYVPSYDQFIQVTTSPPPEQQLEQQVQQEQQTFIVEEEPTLMVEQQQQPQQLHLSTNTTPSLEETQLHSESFAVGGEEVLIDPSTTVSNSGDDPTPAPEKLIGNVISNIETVLRQSKDCLQALHAQNQRHQLELEATTTAAQMGTSANQMLSKAQMLLDSLSPEQRRNAERKIVHFLCECQIKTLDGDEIEDVAPCQIYNC</sequence>
<feature type="domain" description="MADF" evidence="1">
    <location>
        <begin position="9"/>
        <end position="95"/>
    </location>
</feature>
<evidence type="ECO:0000313" key="2">
    <source>
        <dbReference type="Proteomes" id="UP000504634"/>
    </source>
</evidence>
<dbReference type="RefSeq" id="XP_030384154.1">
    <property type="nucleotide sequence ID" value="XM_030528294.1"/>
</dbReference>
<accession>A0A6J2U742</accession>
<protein>
    <submittedName>
        <fullName evidence="3">Uncharacterized protein LOC115631523 isoform X1</fullName>
    </submittedName>
</protein>
<dbReference type="PANTHER" id="PTHR12243">
    <property type="entry name" value="MADF DOMAIN TRANSCRIPTION FACTOR"/>
    <property type="match status" value="1"/>
</dbReference>
<dbReference type="Proteomes" id="UP000504634">
    <property type="component" value="Unplaced"/>
</dbReference>
<dbReference type="InterPro" id="IPR006578">
    <property type="entry name" value="MADF-dom"/>
</dbReference>
<dbReference type="Pfam" id="PF10545">
    <property type="entry name" value="MADF_DNA_bdg"/>
    <property type="match status" value="2"/>
</dbReference>
<feature type="domain" description="MADF" evidence="1">
    <location>
        <begin position="145"/>
        <end position="231"/>
    </location>
</feature>
<dbReference type="GeneID" id="115631523"/>
<dbReference type="GO" id="GO:0005667">
    <property type="term" value="C:transcription regulator complex"/>
    <property type="evidence" value="ECO:0007669"/>
    <property type="project" value="TreeGrafter"/>
</dbReference>
<dbReference type="GO" id="GO:0005634">
    <property type="term" value="C:nucleus"/>
    <property type="evidence" value="ECO:0007669"/>
    <property type="project" value="TreeGrafter"/>
</dbReference>